<name>C8NBC3_CARH6</name>
<proteinExistence type="predicted"/>
<feature type="region of interest" description="Disordered" evidence="1">
    <location>
        <begin position="37"/>
        <end position="68"/>
    </location>
</feature>
<organism evidence="2 3">
    <name type="scientific">Cardiobacterium hominis (strain ATCC 15826 / DSM 8339 / NCTC 10426 / 6573)</name>
    <dbReference type="NCBI Taxonomy" id="638300"/>
    <lineage>
        <taxon>Bacteria</taxon>
        <taxon>Pseudomonadati</taxon>
        <taxon>Pseudomonadota</taxon>
        <taxon>Gammaproteobacteria</taxon>
        <taxon>Cardiobacteriales</taxon>
        <taxon>Cardiobacteriaceae</taxon>
        <taxon>Cardiobacterium</taxon>
    </lineage>
</organism>
<evidence type="ECO:0000313" key="2">
    <source>
        <dbReference type="EMBL" id="EEV88091.1"/>
    </source>
</evidence>
<gene>
    <name evidence="2" type="ORF">HMPREF0198_1801</name>
</gene>
<accession>C8NBC3</accession>
<keyword evidence="3" id="KW-1185">Reference proteome</keyword>
<evidence type="ECO:0000313" key="3">
    <source>
        <dbReference type="Proteomes" id="UP000004870"/>
    </source>
</evidence>
<dbReference type="Proteomes" id="UP000004870">
    <property type="component" value="Unassembled WGS sequence"/>
</dbReference>
<sequence length="108" mass="10597">MQAGLAGVHGNVSSFGSANGISVVALADFGKPGVGGVDGSSGATGKSSNGGSASGFTLRTDKNPNTVRAGLTGEYQTAKGVIIRAGVSDNLRKGKKDLQGTLSVGVKF</sequence>
<protein>
    <submittedName>
        <fullName evidence="2">Uncharacterized protein</fullName>
    </submittedName>
</protein>
<dbReference type="RefSeq" id="WP_004141785.1">
    <property type="nucleotide sequence ID" value="NZ_GG694027.1"/>
</dbReference>
<dbReference type="EMBL" id="ACKY01000102">
    <property type="protein sequence ID" value="EEV88091.1"/>
    <property type="molecule type" value="Genomic_DNA"/>
</dbReference>
<comment type="caution">
    <text evidence="2">The sequence shown here is derived from an EMBL/GenBank/DDBJ whole genome shotgun (WGS) entry which is preliminary data.</text>
</comment>
<dbReference type="GeneID" id="84790301"/>
<dbReference type="AlphaFoldDB" id="C8NBC3"/>
<feature type="compositionally biased region" description="Polar residues" evidence="1">
    <location>
        <begin position="41"/>
        <end position="57"/>
    </location>
</feature>
<evidence type="ECO:0000256" key="1">
    <source>
        <dbReference type="SAM" id="MobiDB-lite"/>
    </source>
</evidence>
<reference evidence="2 3" key="1">
    <citation type="submission" date="2009-08" db="EMBL/GenBank/DDBJ databases">
        <authorList>
            <person name="Qin X."/>
            <person name="Bachman B."/>
            <person name="Battles P."/>
            <person name="Bell A."/>
            <person name="Bess C."/>
            <person name="Bickham C."/>
            <person name="Chaboub L."/>
            <person name="Chen D."/>
            <person name="Coyle M."/>
            <person name="Deiros D.R."/>
            <person name="Dinh H."/>
            <person name="Forbes L."/>
            <person name="Fowler G."/>
            <person name="Francisco L."/>
            <person name="Fu Q."/>
            <person name="Gubbala S."/>
            <person name="Hale W."/>
            <person name="Han Y."/>
            <person name="Hemphill L."/>
            <person name="Highlander S.K."/>
            <person name="Hirani K."/>
            <person name="Hogues M."/>
            <person name="Jackson L."/>
            <person name="Jakkamsetti A."/>
            <person name="Javaid M."/>
            <person name="Jiang H."/>
            <person name="Korchina V."/>
            <person name="Kovar C."/>
            <person name="Lara F."/>
            <person name="Lee S."/>
            <person name="Mata R."/>
            <person name="Mathew T."/>
            <person name="Moen C."/>
            <person name="Morales K."/>
            <person name="Munidasa M."/>
            <person name="Nazareth L."/>
            <person name="Ngo R."/>
            <person name="Nguyen L."/>
            <person name="Okwuonu G."/>
            <person name="Ongeri F."/>
            <person name="Patil S."/>
            <person name="Petrosino J."/>
            <person name="Pham C."/>
            <person name="Pham P."/>
            <person name="Pu L.-L."/>
            <person name="Puazo M."/>
            <person name="Raj R."/>
            <person name="Reid J."/>
            <person name="Rouhana J."/>
            <person name="Saada N."/>
            <person name="Shang Y."/>
            <person name="Simmons D."/>
            <person name="Thornton R."/>
            <person name="Warren J."/>
            <person name="Weissenberger G."/>
            <person name="Zhang J."/>
            <person name="Zhang L."/>
            <person name="Zhou C."/>
            <person name="Zhu D."/>
            <person name="Muzny D."/>
            <person name="Worley K."/>
            <person name="Gibbs R."/>
        </authorList>
    </citation>
    <scope>NUCLEOTIDE SEQUENCE [LARGE SCALE GENOMIC DNA]</scope>
    <source>
        <strain evidence="3">ATCC 15826 / DSM 8339 / NCTC 10426 / 6573</strain>
    </source>
</reference>
<dbReference type="HOGENOM" id="CLU_2192270_0_0_6"/>